<dbReference type="Pfam" id="PF02976">
    <property type="entry name" value="MutH"/>
    <property type="match status" value="2"/>
</dbReference>
<accession>A0ABV1IFS0</accession>
<evidence type="ECO:0000313" key="6">
    <source>
        <dbReference type="Proteomes" id="UP001478817"/>
    </source>
</evidence>
<dbReference type="NCBIfam" id="NF040973">
    <property type="entry name" value="restrict_Sau3AI"/>
    <property type="match status" value="1"/>
</dbReference>
<dbReference type="InterPro" id="IPR037057">
    <property type="entry name" value="DNA_rep_MutH/T2_RE_sf"/>
</dbReference>
<evidence type="ECO:0000313" key="5">
    <source>
        <dbReference type="EMBL" id="MEQ2637489.1"/>
    </source>
</evidence>
<dbReference type="Gene3D" id="3.40.600.10">
    <property type="entry name" value="DNA mismatch repair MutH/Restriction endonuclease, type II"/>
    <property type="match status" value="2"/>
</dbReference>
<dbReference type="CDD" id="cd22356">
    <property type="entry name" value="Sau3AI_N-like"/>
    <property type="match status" value="1"/>
</dbReference>
<dbReference type="Proteomes" id="UP001478817">
    <property type="component" value="Unassembled WGS sequence"/>
</dbReference>
<comment type="caution">
    <text evidence="5">The sequence shown here is derived from an EMBL/GenBank/DDBJ whole genome shotgun (WGS) entry which is preliminary data.</text>
</comment>
<proteinExistence type="predicted"/>
<dbReference type="SUPFAM" id="SSF52980">
    <property type="entry name" value="Restriction endonuclease-like"/>
    <property type="match status" value="2"/>
</dbReference>
<feature type="domain" description="DNA mismatch repair MutH/Type II restriction enzyme Sau3AI" evidence="4">
    <location>
        <begin position="58"/>
        <end position="161"/>
    </location>
</feature>
<reference evidence="5 6" key="1">
    <citation type="submission" date="2024-04" db="EMBL/GenBank/DDBJ databases">
        <title>Human intestinal bacterial collection.</title>
        <authorList>
            <person name="Pauvert C."/>
            <person name="Hitch T.C.A."/>
            <person name="Clavel T."/>
        </authorList>
    </citation>
    <scope>NUCLEOTIDE SEQUENCE [LARGE SCALE GENOMIC DNA]</scope>
    <source>
        <strain evidence="5 6">CLA-AA-H197</strain>
    </source>
</reference>
<evidence type="ECO:0000256" key="2">
    <source>
        <dbReference type="ARBA" id="ARBA00022759"/>
    </source>
</evidence>
<evidence type="ECO:0000256" key="1">
    <source>
        <dbReference type="ARBA" id="ARBA00022722"/>
    </source>
</evidence>
<dbReference type="InterPro" id="IPR011335">
    <property type="entry name" value="Restrct_endonuc-II-like"/>
</dbReference>
<keyword evidence="6" id="KW-1185">Reference proteome</keyword>
<sequence length="448" mass="51282">MAVSERGYDPTDVKSIVEYSHKLVGKTLREVTDAPELADPHRRRGSFGNAVEEYFFKYPINSDSAPDFADAGLEVKATPVKEVRRGKKKELVAKERLVLGKIDYNAVVNETFETSHVMKKCSDMLLISYLYEPDKNPVDYVVEAVAEWGIPQKDLPQVRADWETVVNKVRAGHAEDISGSDTMYLEACTKSAKGSDRTSQPFSEVPAKPRAWALKASYMTAVQRKIIDGTQEIPRSEAEKDLDLLTLVKKRFDPYVGMTAEELQDRFALSRSKSVTARITNCILGVRDNSEIEEFAKAGIKPKTIRLKRNGTPKEAMSFPSFDYFKLLERDFWRSDFYGYMQQKYLFVIFREDEEEKDVYRLASVMFWQMPEADLEEACRCYEQMRANVRAGRAEDSVKSTENRCCHVRPKGRDGNDVRLQPYGEPVVKKCFWLNQKYLAGEIARGLR</sequence>
<dbReference type="SMART" id="SM00927">
    <property type="entry name" value="MutH"/>
    <property type="match status" value="1"/>
</dbReference>
<organism evidence="5 6">
    <name type="scientific">Paratractidigestivibacter faecalis</name>
    <dbReference type="NCBI Taxonomy" id="2292441"/>
    <lineage>
        <taxon>Bacteria</taxon>
        <taxon>Bacillati</taxon>
        <taxon>Actinomycetota</taxon>
        <taxon>Coriobacteriia</taxon>
        <taxon>Coriobacteriales</taxon>
        <taxon>Atopobiaceae</taxon>
        <taxon>Paratractidigestivibacter</taxon>
    </lineage>
</organism>
<gene>
    <name evidence="5" type="ORF">AAAT05_03940</name>
</gene>
<name>A0ABV1IFS0_9ACTN</name>
<keyword evidence="2 5" id="KW-0255">Endonuclease</keyword>
<dbReference type="GO" id="GO:0004519">
    <property type="term" value="F:endonuclease activity"/>
    <property type="evidence" value="ECO:0007669"/>
    <property type="project" value="UniProtKB-KW"/>
</dbReference>
<keyword evidence="1" id="KW-0540">Nuclease</keyword>
<dbReference type="EMBL" id="JBBNGS010000005">
    <property type="protein sequence ID" value="MEQ2637489.1"/>
    <property type="molecule type" value="Genomic_DNA"/>
</dbReference>
<dbReference type="RefSeq" id="WP_349181999.1">
    <property type="nucleotide sequence ID" value="NZ_JBBNGS010000005.1"/>
</dbReference>
<evidence type="ECO:0000259" key="4">
    <source>
        <dbReference type="SMART" id="SM00927"/>
    </source>
</evidence>
<protein>
    <submittedName>
        <fullName evidence="5">Sau3AI family type II restriction endonuclease</fullName>
    </submittedName>
</protein>
<evidence type="ECO:0000256" key="3">
    <source>
        <dbReference type="ARBA" id="ARBA00022801"/>
    </source>
</evidence>
<dbReference type="CDD" id="cd22355">
    <property type="entry name" value="Sau3AI_C"/>
    <property type="match status" value="1"/>
</dbReference>
<dbReference type="InterPro" id="IPR011337">
    <property type="entry name" value="DNA_rep_MutH/RE_typeII_Sau3AI"/>
</dbReference>
<keyword evidence="3" id="KW-0378">Hydrolase</keyword>